<dbReference type="RefSeq" id="WP_319928810.1">
    <property type="nucleotide sequence ID" value="NZ_VCDN01000012.1"/>
</dbReference>
<evidence type="ECO:0000259" key="1">
    <source>
        <dbReference type="PROSITE" id="PS50404"/>
    </source>
</evidence>
<dbReference type="PANTHER" id="PTHR44051">
    <property type="entry name" value="GLUTATHIONE S-TRANSFERASE-RELATED"/>
    <property type="match status" value="1"/>
</dbReference>
<feature type="domain" description="GST N-terminal" evidence="1">
    <location>
        <begin position="3"/>
        <end position="84"/>
    </location>
</feature>
<reference evidence="3" key="1">
    <citation type="journal article" date="2024" name="Toxins">
        <title>Genome Sequence Analysis of Native Xenorhabdus Strains Isolated from Entomopathogenic Nematodes in Argentina.</title>
        <authorList>
            <person name="Palma L."/>
            <person name="Frizzo L."/>
            <person name="Kaiser S."/>
            <person name="Berry C."/>
            <person name="Caballero P."/>
            <person name="Bode H.B."/>
            <person name="Del Valle E.E."/>
        </authorList>
    </citation>
    <scope>NUCLEOTIDE SEQUENCE [LARGE SCALE GENOMIC DNA]</scope>
    <source>
        <strain evidence="3">12</strain>
    </source>
</reference>
<dbReference type="SUPFAM" id="SSF52833">
    <property type="entry name" value="Thioredoxin-like"/>
    <property type="match status" value="1"/>
</dbReference>
<dbReference type="PANTHER" id="PTHR44051:SF8">
    <property type="entry name" value="GLUTATHIONE S-TRANSFERASE GSTA"/>
    <property type="match status" value="1"/>
</dbReference>
<organism evidence="2 3">
    <name type="scientific">Xenorhabdus santafensis</name>
    <dbReference type="NCBI Taxonomy" id="2582833"/>
    <lineage>
        <taxon>Bacteria</taxon>
        <taxon>Pseudomonadati</taxon>
        <taxon>Pseudomonadota</taxon>
        <taxon>Gammaproteobacteria</taxon>
        <taxon>Enterobacterales</taxon>
        <taxon>Morganellaceae</taxon>
        <taxon>Xenorhabdus</taxon>
    </lineage>
</organism>
<sequence length="217" mass="24624">MNQPYTLFGCQNCGSTIVAAALQLTGLAWNYEEADYDVDSPARDRLFALNPLGQVPTLVLPNNEIMTESAAIILWLHEQAPQAKLVPSRGSSLYPYFLRWLMFINTAIYPTFTYGDFPAKWLPQNTHPEQLEEGISPHRQKLWLQLASASSHSGPWFLGENFSALDLYITVMCNWKPGRSWFKQHCPKLIEVAERVENMSELNALLCTDFSQNISKP</sequence>
<dbReference type="Pfam" id="PF13417">
    <property type="entry name" value="GST_N_3"/>
    <property type="match status" value="1"/>
</dbReference>
<comment type="caution">
    <text evidence="2">The sequence shown here is derived from an EMBL/GenBank/DDBJ whole genome shotgun (WGS) entry which is preliminary data.</text>
</comment>
<dbReference type="Gene3D" id="3.40.30.10">
    <property type="entry name" value="Glutaredoxin"/>
    <property type="match status" value="1"/>
</dbReference>
<dbReference type="SUPFAM" id="SSF47616">
    <property type="entry name" value="GST C-terminal domain-like"/>
    <property type="match status" value="1"/>
</dbReference>
<dbReference type="InterPro" id="IPR036282">
    <property type="entry name" value="Glutathione-S-Trfase_C_sf"/>
</dbReference>
<dbReference type="InterPro" id="IPR036249">
    <property type="entry name" value="Thioredoxin-like_sf"/>
</dbReference>
<gene>
    <name evidence="2" type="ORF">FE392_03315</name>
</gene>
<dbReference type="EMBL" id="VCDN01000012">
    <property type="protein sequence ID" value="MDX7986367.1"/>
    <property type="molecule type" value="Genomic_DNA"/>
</dbReference>
<dbReference type="Proteomes" id="UP001271890">
    <property type="component" value="Unassembled WGS sequence"/>
</dbReference>
<name>A0ABU4S575_9GAMM</name>
<dbReference type="InterPro" id="IPR004045">
    <property type="entry name" value="Glutathione_S-Trfase_N"/>
</dbReference>
<dbReference type="PROSITE" id="PS50404">
    <property type="entry name" value="GST_NTER"/>
    <property type="match status" value="1"/>
</dbReference>
<keyword evidence="3" id="KW-1185">Reference proteome</keyword>
<evidence type="ECO:0000313" key="2">
    <source>
        <dbReference type="EMBL" id="MDX7986367.1"/>
    </source>
</evidence>
<protein>
    <submittedName>
        <fullName evidence="2">Glutathione S-transferase family protein</fullName>
    </submittedName>
</protein>
<dbReference type="CDD" id="cd03057">
    <property type="entry name" value="GST_N_Beta"/>
    <property type="match status" value="1"/>
</dbReference>
<proteinExistence type="predicted"/>
<dbReference type="Gene3D" id="1.20.1050.10">
    <property type="match status" value="1"/>
</dbReference>
<evidence type="ECO:0000313" key="3">
    <source>
        <dbReference type="Proteomes" id="UP001271890"/>
    </source>
</evidence>
<accession>A0ABU4S575</accession>